<comment type="caution">
    <text evidence="1">The sequence shown here is derived from an EMBL/GenBank/DDBJ whole genome shotgun (WGS) entry which is preliminary data.</text>
</comment>
<dbReference type="EMBL" id="CAIIXF020000006">
    <property type="protein sequence ID" value="CAH1787926.1"/>
    <property type="molecule type" value="Genomic_DNA"/>
</dbReference>
<evidence type="ECO:0000313" key="1">
    <source>
        <dbReference type="EMBL" id="CAH1787926.1"/>
    </source>
</evidence>
<evidence type="ECO:0000313" key="2">
    <source>
        <dbReference type="Proteomes" id="UP000749559"/>
    </source>
</evidence>
<name>A0A8S4P486_OWEFU</name>
<proteinExistence type="predicted"/>
<keyword evidence="2" id="KW-1185">Reference proteome</keyword>
<sequence length="170" mass="19757">MHSLPITKILYKHTGRELVEHVNPLHFKCRGIYISTDGFFSKVHYTSRLLLLEHHCFKMKLALLILVIFAVGATATSEGLLKRLFTLLAEENSEEIEGGRFEKKSWDSVKSQVEEPEDLKECCADICQRTGTKCWKCKVYDDCPKIDYGYNEDKCRKCKDWDRNYVNGQK</sequence>
<organism evidence="1 2">
    <name type="scientific">Owenia fusiformis</name>
    <name type="common">Polychaete worm</name>
    <dbReference type="NCBI Taxonomy" id="6347"/>
    <lineage>
        <taxon>Eukaryota</taxon>
        <taxon>Metazoa</taxon>
        <taxon>Spiralia</taxon>
        <taxon>Lophotrochozoa</taxon>
        <taxon>Annelida</taxon>
        <taxon>Polychaeta</taxon>
        <taxon>Sedentaria</taxon>
        <taxon>Canalipalpata</taxon>
        <taxon>Sabellida</taxon>
        <taxon>Oweniida</taxon>
        <taxon>Oweniidae</taxon>
        <taxon>Owenia</taxon>
    </lineage>
</organism>
<gene>
    <name evidence="1" type="ORF">OFUS_LOCUS13546</name>
</gene>
<dbReference type="Proteomes" id="UP000749559">
    <property type="component" value="Unassembled WGS sequence"/>
</dbReference>
<protein>
    <submittedName>
        <fullName evidence="1">Uncharacterized protein</fullName>
    </submittedName>
</protein>
<reference evidence="1" key="1">
    <citation type="submission" date="2022-03" db="EMBL/GenBank/DDBJ databases">
        <authorList>
            <person name="Martin C."/>
        </authorList>
    </citation>
    <scope>NUCLEOTIDE SEQUENCE</scope>
</reference>
<dbReference type="AlphaFoldDB" id="A0A8S4P486"/>
<accession>A0A8S4P486</accession>